<name>A0A2M3ZAR6_9DIPT</name>
<dbReference type="PANTHER" id="PTHR10760:SF2">
    <property type="entry name" value="LD13476P-RELATED"/>
    <property type="match status" value="1"/>
</dbReference>
<keyword evidence="2" id="KW-0732">Signal</keyword>
<feature type="chain" id="PRO_5014656279" evidence="2">
    <location>
        <begin position="29"/>
        <end position="357"/>
    </location>
</feature>
<dbReference type="SUPFAM" id="SSF52540">
    <property type="entry name" value="P-loop containing nucleoside triphosphate hydrolases"/>
    <property type="match status" value="1"/>
</dbReference>
<dbReference type="InterPro" id="IPR003593">
    <property type="entry name" value="AAA+_ATPase"/>
</dbReference>
<dbReference type="SMART" id="SM00382">
    <property type="entry name" value="AAA"/>
    <property type="match status" value="1"/>
</dbReference>
<dbReference type="GO" id="GO:0012505">
    <property type="term" value="C:endomembrane system"/>
    <property type="evidence" value="ECO:0007669"/>
    <property type="project" value="UniProtKB-ARBA"/>
</dbReference>
<dbReference type="InterPro" id="IPR049337">
    <property type="entry name" value="TOR1A_C"/>
</dbReference>
<protein>
    <submittedName>
        <fullName evidence="4">Putative torsin a</fullName>
    </submittedName>
</protein>
<evidence type="ECO:0000256" key="1">
    <source>
        <dbReference type="ARBA" id="ARBA00006235"/>
    </source>
</evidence>
<dbReference type="EMBL" id="GGFM01004862">
    <property type="protein sequence ID" value="MBW25613.1"/>
    <property type="molecule type" value="Transcribed_RNA"/>
</dbReference>
<evidence type="ECO:0000313" key="4">
    <source>
        <dbReference type="EMBL" id="MBW25613.1"/>
    </source>
</evidence>
<reference evidence="4" key="1">
    <citation type="submission" date="2018-01" db="EMBL/GenBank/DDBJ databases">
        <title>An insight into the sialome of Amazonian anophelines.</title>
        <authorList>
            <person name="Ribeiro J.M."/>
            <person name="Scarpassa V."/>
            <person name="Calvo E."/>
        </authorList>
    </citation>
    <scope>NUCLEOTIDE SEQUENCE</scope>
    <source>
        <tissue evidence="4">Salivary glands</tissue>
    </source>
</reference>
<dbReference type="InterPro" id="IPR027417">
    <property type="entry name" value="P-loop_NTPase"/>
</dbReference>
<sequence>MRLQAPFWFRNFLAWCLCWSIAVEPSYAFFDLTQLTNNIRSGVQFAFEATKDHTLCQYYECCTRHYIPADINALRNSLEAYLFGQHIAKKLVVDAIGGHFQQIDKSEKPLVISFHGAPGTGKNYIAEHIANALFKKGSQSDFVHKYLGRIDFPLESKVNEYKFRLVEDIKRATAKCPTSLFIFDEVEKMPPGLFDTIVSLLDNHAYTREHNFRQSIFIFLSNVAGPEIANQLKLLLDKGTWRESTELHDFERTLEISAYNLEGGLYRSEMIESHVVDHFVPFLPLEQRHVEKCIIREYHKLTGSVNIDETLLKDILREAVTFDETGIFSNNGCKRVSKKVESFYYNRLRKAQRNEEL</sequence>
<dbReference type="GO" id="GO:0005737">
    <property type="term" value="C:cytoplasm"/>
    <property type="evidence" value="ECO:0007669"/>
    <property type="project" value="UniProtKB-ARBA"/>
</dbReference>
<accession>A0A2M3ZAR6</accession>
<dbReference type="GO" id="GO:0005524">
    <property type="term" value="F:ATP binding"/>
    <property type="evidence" value="ECO:0007669"/>
    <property type="project" value="InterPro"/>
</dbReference>
<feature type="domain" description="AAA+ ATPase" evidence="3">
    <location>
        <begin position="108"/>
        <end position="240"/>
    </location>
</feature>
<comment type="similarity">
    <text evidence="1">Belongs to the ClpA/ClpB family. Torsin subfamily.</text>
</comment>
<dbReference type="Pfam" id="PF21376">
    <property type="entry name" value="TOR1A_C"/>
    <property type="match status" value="1"/>
</dbReference>
<dbReference type="InterPro" id="IPR001270">
    <property type="entry name" value="ClpA/B"/>
</dbReference>
<dbReference type="PANTHER" id="PTHR10760">
    <property type="entry name" value="TORSIN"/>
    <property type="match status" value="1"/>
</dbReference>
<dbReference type="PRINTS" id="PR00300">
    <property type="entry name" value="CLPPROTEASEA"/>
</dbReference>
<evidence type="ECO:0000256" key="2">
    <source>
        <dbReference type="SAM" id="SignalP"/>
    </source>
</evidence>
<dbReference type="AlphaFoldDB" id="A0A2M3ZAR6"/>
<dbReference type="GO" id="GO:0071218">
    <property type="term" value="P:cellular response to misfolded protein"/>
    <property type="evidence" value="ECO:0007669"/>
    <property type="project" value="TreeGrafter"/>
</dbReference>
<dbReference type="InterPro" id="IPR010448">
    <property type="entry name" value="Torsin"/>
</dbReference>
<proteinExistence type="inferred from homology"/>
<dbReference type="Pfam" id="PF06309">
    <property type="entry name" value="Torsin"/>
    <property type="match status" value="1"/>
</dbReference>
<dbReference type="GO" id="GO:0016887">
    <property type="term" value="F:ATP hydrolysis activity"/>
    <property type="evidence" value="ECO:0007669"/>
    <property type="project" value="InterPro"/>
</dbReference>
<evidence type="ECO:0000259" key="3">
    <source>
        <dbReference type="SMART" id="SM00382"/>
    </source>
</evidence>
<dbReference type="Gene3D" id="3.40.50.300">
    <property type="entry name" value="P-loop containing nucleotide triphosphate hydrolases"/>
    <property type="match status" value="1"/>
</dbReference>
<feature type="signal peptide" evidence="2">
    <location>
        <begin position="1"/>
        <end position="28"/>
    </location>
</feature>
<organism evidence="4">
    <name type="scientific">Anopheles braziliensis</name>
    <dbReference type="NCBI Taxonomy" id="58242"/>
    <lineage>
        <taxon>Eukaryota</taxon>
        <taxon>Metazoa</taxon>
        <taxon>Ecdysozoa</taxon>
        <taxon>Arthropoda</taxon>
        <taxon>Hexapoda</taxon>
        <taxon>Insecta</taxon>
        <taxon>Pterygota</taxon>
        <taxon>Neoptera</taxon>
        <taxon>Endopterygota</taxon>
        <taxon>Diptera</taxon>
        <taxon>Nematocera</taxon>
        <taxon>Culicoidea</taxon>
        <taxon>Culicidae</taxon>
        <taxon>Anophelinae</taxon>
        <taxon>Anopheles</taxon>
    </lineage>
</organism>